<comment type="cofactor">
    <cofactor evidence="6">
        <name>Mg(2+)</name>
        <dbReference type="ChEBI" id="CHEBI:18420"/>
    </cofactor>
</comment>
<evidence type="ECO:0000256" key="3">
    <source>
        <dbReference type="ARBA" id="ARBA00022676"/>
    </source>
</evidence>
<feature type="domain" description="Phosphoribosyltransferase" evidence="7">
    <location>
        <begin position="61"/>
        <end position="170"/>
    </location>
</feature>
<dbReference type="NCBIfam" id="TIGR00336">
    <property type="entry name" value="pyrE"/>
    <property type="match status" value="1"/>
</dbReference>
<dbReference type="EC" id="2.4.2.10" evidence="2 6"/>
<dbReference type="InterPro" id="IPR000836">
    <property type="entry name" value="PRTase_dom"/>
</dbReference>
<dbReference type="UniPathway" id="UPA00070">
    <property type="reaction ID" value="UER00119"/>
</dbReference>
<dbReference type="GO" id="GO:0019856">
    <property type="term" value="P:pyrimidine nucleobase biosynthetic process"/>
    <property type="evidence" value="ECO:0007669"/>
    <property type="project" value="TreeGrafter"/>
</dbReference>
<evidence type="ECO:0000313" key="9">
    <source>
        <dbReference type="Proteomes" id="UP000326202"/>
    </source>
</evidence>
<organism evidence="8 9">
    <name type="scientific">Hypericibacter terrae</name>
    <dbReference type="NCBI Taxonomy" id="2602015"/>
    <lineage>
        <taxon>Bacteria</taxon>
        <taxon>Pseudomonadati</taxon>
        <taxon>Pseudomonadota</taxon>
        <taxon>Alphaproteobacteria</taxon>
        <taxon>Rhodospirillales</taxon>
        <taxon>Dongiaceae</taxon>
        <taxon>Hypericibacter</taxon>
    </lineage>
</organism>
<comment type="catalytic activity">
    <reaction evidence="6">
        <text>orotidine 5'-phosphate + diphosphate = orotate + 5-phospho-alpha-D-ribose 1-diphosphate</text>
        <dbReference type="Rhea" id="RHEA:10380"/>
        <dbReference type="ChEBI" id="CHEBI:30839"/>
        <dbReference type="ChEBI" id="CHEBI:33019"/>
        <dbReference type="ChEBI" id="CHEBI:57538"/>
        <dbReference type="ChEBI" id="CHEBI:58017"/>
        <dbReference type="EC" id="2.4.2.10"/>
    </reaction>
</comment>
<feature type="binding site" evidence="6">
    <location>
        <position position="110"/>
    </location>
    <ligand>
        <name>5-phospho-alpha-D-ribose 1-diphosphate</name>
        <dbReference type="ChEBI" id="CHEBI:58017"/>
        <note>ligand shared between dimeric partners</note>
    </ligand>
</feature>
<dbReference type="GO" id="GO:0044205">
    <property type="term" value="P:'de novo' UMP biosynthetic process"/>
    <property type="evidence" value="ECO:0007669"/>
    <property type="project" value="UniProtKB-UniRule"/>
</dbReference>
<gene>
    <name evidence="6 8" type="primary">pyrE</name>
    <name evidence="8" type="ORF">FRZ44_50940</name>
</gene>
<dbReference type="InterPro" id="IPR029057">
    <property type="entry name" value="PRTase-like"/>
</dbReference>
<dbReference type="RefSeq" id="WP_151179813.1">
    <property type="nucleotide sequence ID" value="NZ_CP042906.1"/>
</dbReference>
<feature type="binding site" evidence="6">
    <location>
        <position position="106"/>
    </location>
    <ligand>
        <name>5-phospho-alpha-D-ribose 1-diphosphate</name>
        <dbReference type="ChEBI" id="CHEBI:58017"/>
        <note>ligand shared between dimeric partners</note>
    </ligand>
</feature>
<keyword evidence="6" id="KW-0460">Magnesium</keyword>
<feature type="binding site" description="in other chain" evidence="6">
    <location>
        <position position="107"/>
    </location>
    <ligand>
        <name>5-phospho-alpha-D-ribose 1-diphosphate</name>
        <dbReference type="ChEBI" id="CHEBI:58017"/>
        <note>ligand shared between dimeric partners</note>
    </ligand>
</feature>
<dbReference type="Pfam" id="PF00156">
    <property type="entry name" value="Pribosyltran"/>
    <property type="match status" value="1"/>
</dbReference>
<keyword evidence="9" id="KW-1185">Reference proteome</keyword>
<evidence type="ECO:0000259" key="7">
    <source>
        <dbReference type="Pfam" id="PF00156"/>
    </source>
</evidence>
<proteinExistence type="inferred from homology"/>
<feature type="binding site" evidence="6">
    <location>
        <position position="112"/>
    </location>
    <ligand>
        <name>5-phospho-alpha-D-ribose 1-diphosphate</name>
        <dbReference type="ChEBI" id="CHEBI:58017"/>
        <note>ligand shared between dimeric partners</note>
    </ligand>
</feature>
<sequence>MALARRRPETKAQFDQLKAIIRRESLLTGGEFKLASGAQSSVFFDMKKTLFDPEGASLVGELILDAIAGDNVEFVGGLELGAVPIATAVCVKSVGARRPLKGFFVRKEPKGHGTNKLVDGQFRDGADVIVLEDVTTTGGSSLKAVNAVRERGAKVRKVVTIVDRLEGAEAAFAKDGIELVALFDRNDFLDH</sequence>
<accession>A0A5J6MR32</accession>
<dbReference type="InterPro" id="IPR023031">
    <property type="entry name" value="OPRT"/>
</dbReference>
<dbReference type="AlphaFoldDB" id="A0A5J6MR32"/>
<evidence type="ECO:0000256" key="5">
    <source>
        <dbReference type="ARBA" id="ARBA00022975"/>
    </source>
</evidence>
<reference evidence="8 9" key="1">
    <citation type="submission" date="2019-08" db="EMBL/GenBank/DDBJ databases">
        <title>Hyperibacter terrae gen. nov., sp. nov. and Hyperibacter viscosus sp. nov., two new members in the family Rhodospirillaceae isolated from the rhizosphere of Hypericum perforatum.</title>
        <authorList>
            <person name="Noviana Z."/>
        </authorList>
    </citation>
    <scope>NUCLEOTIDE SEQUENCE [LARGE SCALE GENOMIC DNA]</scope>
    <source>
        <strain evidence="8 9">R5913</strain>
    </source>
</reference>
<dbReference type="Gene3D" id="3.40.50.2020">
    <property type="match status" value="1"/>
</dbReference>
<dbReference type="PANTHER" id="PTHR19278:SF9">
    <property type="entry name" value="URIDINE 5'-MONOPHOSPHATE SYNTHASE"/>
    <property type="match status" value="1"/>
</dbReference>
<dbReference type="CDD" id="cd06223">
    <property type="entry name" value="PRTases_typeI"/>
    <property type="match status" value="1"/>
</dbReference>
<feature type="binding site" evidence="6">
    <location>
        <begin position="43"/>
        <end position="44"/>
    </location>
    <ligand>
        <name>orotate</name>
        <dbReference type="ChEBI" id="CHEBI:30839"/>
    </ligand>
</feature>
<dbReference type="GO" id="GO:0004588">
    <property type="term" value="F:orotate phosphoribosyltransferase activity"/>
    <property type="evidence" value="ECO:0007669"/>
    <property type="project" value="UniProtKB-UniRule"/>
</dbReference>
<comment type="subunit">
    <text evidence="6">Homodimer.</text>
</comment>
<keyword evidence="3 6" id="KW-0328">Glycosyltransferase</keyword>
<dbReference type="EMBL" id="CP042906">
    <property type="protein sequence ID" value="QEX19779.1"/>
    <property type="molecule type" value="Genomic_DNA"/>
</dbReference>
<evidence type="ECO:0000256" key="6">
    <source>
        <dbReference type="HAMAP-Rule" id="MF_01208"/>
    </source>
</evidence>
<feature type="binding site" evidence="6">
    <location>
        <position position="136"/>
    </location>
    <ligand>
        <name>orotate</name>
        <dbReference type="ChEBI" id="CHEBI:30839"/>
    </ligand>
</feature>
<feature type="binding site" description="in other chain" evidence="6">
    <location>
        <begin position="132"/>
        <end position="140"/>
    </location>
    <ligand>
        <name>5-phospho-alpha-D-ribose 1-diphosphate</name>
        <dbReference type="ChEBI" id="CHEBI:58017"/>
        <note>ligand shared between dimeric partners</note>
    </ligand>
</feature>
<dbReference type="Proteomes" id="UP000326202">
    <property type="component" value="Chromosome"/>
</dbReference>
<comment type="caution">
    <text evidence="6">Lacks conserved residue(s) required for the propagation of feature annotation.</text>
</comment>
<protein>
    <recommendedName>
        <fullName evidence="2 6">Orotate phosphoribosyltransferase</fullName>
        <shortName evidence="6">OPRT</shortName>
        <shortName evidence="6">OPRTase</shortName>
        <ecNumber evidence="2 6">2.4.2.10</ecNumber>
    </recommendedName>
</protein>
<dbReference type="OrthoDB" id="9802134at2"/>
<dbReference type="GO" id="GO:0000287">
    <property type="term" value="F:magnesium ion binding"/>
    <property type="evidence" value="ECO:0007669"/>
    <property type="project" value="UniProtKB-UniRule"/>
</dbReference>
<evidence type="ECO:0000256" key="2">
    <source>
        <dbReference type="ARBA" id="ARBA00011971"/>
    </source>
</evidence>
<comment type="pathway">
    <text evidence="1 6">Pyrimidine metabolism; UMP biosynthesis via de novo pathway; UMP from orotate: step 1/2.</text>
</comment>
<keyword evidence="5 6" id="KW-0665">Pyrimidine biosynthesis</keyword>
<evidence type="ECO:0000256" key="4">
    <source>
        <dbReference type="ARBA" id="ARBA00022679"/>
    </source>
</evidence>
<evidence type="ECO:0000313" key="8">
    <source>
        <dbReference type="EMBL" id="QEX19779.1"/>
    </source>
</evidence>
<keyword evidence="4 6" id="KW-0808">Transferase</keyword>
<comment type="similarity">
    <text evidence="6">Belongs to the purine/pyrimidine phosphoribosyltransferase family. PyrE subfamily.</text>
</comment>
<dbReference type="PANTHER" id="PTHR19278">
    <property type="entry name" value="OROTATE PHOSPHORIBOSYLTRANSFERASE"/>
    <property type="match status" value="1"/>
</dbReference>
<comment type="function">
    <text evidence="6">Catalyzes the transfer of a ribosyl phosphate group from 5-phosphoribose 1-diphosphate to orotate, leading to the formation of orotidine monophosphate (OMP).</text>
</comment>
<name>A0A5J6MR32_9PROT</name>
<dbReference type="KEGG" id="htq:FRZ44_50940"/>
<evidence type="ECO:0000256" key="1">
    <source>
        <dbReference type="ARBA" id="ARBA00004889"/>
    </source>
</evidence>
<dbReference type="InterPro" id="IPR004467">
    <property type="entry name" value="Or_phspho_trans_dom"/>
</dbReference>
<dbReference type="SUPFAM" id="SSF53271">
    <property type="entry name" value="PRTase-like"/>
    <property type="match status" value="1"/>
</dbReference>
<feature type="binding site" evidence="6">
    <location>
        <position position="164"/>
    </location>
    <ligand>
        <name>orotate</name>
        <dbReference type="ChEBI" id="CHEBI:30839"/>
    </ligand>
</feature>
<dbReference type="HAMAP" id="MF_01208">
    <property type="entry name" value="PyrE"/>
    <property type="match status" value="1"/>
</dbReference>